<evidence type="ECO:0000256" key="5">
    <source>
        <dbReference type="ARBA" id="ARBA00023237"/>
    </source>
</evidence>
<dbReference type="OrthoDB" id="691231at2"/>
<evidence type="ECO:0000256" key="1">
    <source>
        <dbReference type="ARBA" id="ARBA00004442"/>
    </source>
</evidence>
<comment type="similarity">
    <text evidence="2">Belongs to the SusD family.</text>
</comment>
<feature type="domain" description="RagB/SusD" evidence="6">
    <location>
        <begin position="265"/>
        <end position="543"/>
    </location>
</feature>
<evidence type="ECO:0000313" key="8">
    <source>
        <dbReference type="EMBL" id="GAO44073.1"/>
    </source>
</evidence>
<evidence type="ECO:0000256" key="2">
    <source>
        <dbReference type="ARBA" id="ARBA00006275"/>
    </source>
</evidence>
<evidence type="ECO:0008006" key="10">
    <source>
        <dbReference type="Google" id="ProtNLM"/>
    </source>
</evidence>
<feature type="domain" description="SusD-like N-terminal" evidence="7">
    <location>
        <begin position="71"/>
        <end position="229"/>
    </location>
</feature>
<dbReference type="Proteomes" id="UP000033121">
    <property type="component" value="Unassembled WGS sequence"/>
</dbReference>
<dbReference type="Pfam" id="PF14322">
    <property type="entry name" value="SusD-like_3"/>
    <property type="match status" value="1"/>
</dbReference>
<evidence type="ECO:0000259" key="6">
    <source>
        <dbReference type="Pfam" id="PF07980"/>
    </source>
</evidence>
<organism evidence="8 9">
    <name type="scientific">Flavihumibacter petaseus NBRC 106054</name>
    <dbReference type="NCBI Taxonomy" id="1220578"/>
    <lineage>
        <taxon>Bacteria</taxon>
        <taxon>Pseudomonadati</taxon>
        <taxon>Bacteroidota</taxon>
        <taxon>Chitinophagia</taxon>
        <taxon>Chitinophagales</taxon>
        <taxon>Chitinophagaceae</taxon>
        <taxon>Flavihumibacter</taxon>
    </lineage>
</organism>
<dbReference type="InterPro" id="IPR011990">
    <property type="entry name" value="TPR-like_helical_dom_sf"/>
</dbReference>
<evidence type="ECO:0000256" key="3">
    <source>
        <dbReference type="ARBA" id="ARBA00022729"/>
    </source>
</evidence>
<comment type="caution">
    <text evidence="8">The sequence shown here is derived from an EMBL/GenBank/DDBJ whole genome shotgun (WGS) entry which is preliminary data.</text>
</comment>
<comment type="subcellular location">
    <subcellularLocation>
        <location evidence="1">Cell outer membrane</location>
    </subcellularLocation>
</comment>
<name>A0A0E9N2P9_9BACT</name>
<gene>
    <name evidence="8" type="ORF">FPE01S_03_01130</name>
</gene>
<protein>
    <recommendedName>
        <fullName evidence="10">RagB/SusD family nutrient uptake outer membrane protein</fullName>
    </recommendedName>
</protein>
<evidence type="ECO:0000313" key="9">
    <source>
        <dbReference type="Proteomes" id="UP000033121"/>
    </source>
</evidence>
<keyword evidence="5" id="KW-0998">Cell outer membrane</keyword>
<accession>A0A0E9N2P9</accession>
<keyword evidence="9" id="KW-1185">Reference proteome</keyword>
<dbReference type="Pfam" id="PF07980">
    <property type="entry name" value="SusD_RagB"/>
    <property type="match status" value="1"/>
</dbReference>
<keyword evidence="3" id="KW-0732">Signal</keyword>
<reference evidence="8 9" key="1">
    <citation type="submission" date="2015-04" db="EMBL/GenBank/DDBJ databases">
        <title>Whole genome shotgun sequence of Flavihumibacter petaseus NBRC 106054.</title>
        <authorList>
            <person name="Miyazawa S."/>
            <person name="Hosoyama A."/>
            <person name="Hashimoto M."/>
            <person name="Noguchi M."/>
            <person name="Tsuchikane K."/>
            <person name="Ohji S."/>
            <person name="Yamazoe A."/>
            <person name="Ichikawa N."/>
            <person name="Kimura A."/>
            <person name="Fujita N."/>
        </authorList>
    </citation>
    <scope>NUCLEOTIDE SEQUENCE [LARGE SCALE GENOMIC DNA]</scope>
    <source>
        <strain evidence="8 9">NBRC 106054</strain>
    </source>
</reference>
<dbReference type="PROSITE" id="PS51257">
    <property type="entry name" value="PROKAR_LIPOPROTEIN"/>
    <property type="match status" value="1"/>
</dbReference>
<sequence length="544" mass="61274">MKKLIINTMMLGLLLGAVSCKKYLDLEPTNAASDKLVWSRVDYAELAVNSFYHDFNYFGSFSSGQSSAGMTEGFTDMLKYSSMTYNANMYIPNEVAYGGPVLTANYVSVYLGGWETVYDKVRRVNEAISNLKKYGTSLAEADAVRLEGELRFFRAFLYFDLLKRYKEVIIYDEDLTKISKTATLSSEADGWNFVEQDLQFAGEHLPVSNNAMGRLTSGAAYGFMSRAMLYAKRWPAAQAAAEKVLDMNYSLTANYADAFKSGNSEAIIQYSYDKRVFTHSFDFYYSPGGDKEGSGAYGTPPQEMVESYELAGTGGFPDWSVWHNTSGTTETPPYEQLEPRFQASVLYNGATWKGRTIEAFVNGKDGYANWKTDAVPAGRTVTGYFLRKLLDENLDLNSDNSTQPWIALRLGEVLLNYAEACYQNGAADLANDAVRKIRTRVGLPYTDKAGDALMAQIRQERKVEMAYEGQYYWDMRRWELAQTAFTGTRVHGLKIEKNGSGQFVYTYVDCDQQDRNFPVKMYRIAIPVSEITNNTAISQFPEWN</sequence>
<evidence type="ECO:0000259" key="7">
    <source>
        <dbReference type="Pfam" id="PF14322"/>
    </source>
</evidence>
<dbReference type="GO" id="GO:0009279">
    <property type="term" value="C:cell outer membrane"/>
    <property type="evidence" value="ECO:0007669"/>
    <property type="project" value="UniProtKB-SubCell"/>
</dbReference>
<dbReference type="InterPro" id="IPR012944">
    <property type="entry name" value="SusD_RagB_dom"/>
</dbReference>
<dbReference type="Gene3D" id="1.25.40.390">
    <property type="match status" value="1"/>
</dbReference>
<dbReference type="STRING" id="1220578.FPE01S_03_01130"/>
<dbReference type="EMBL" id="BBWV01000003">
    <property type="protein sequence ID" value="GAO44073.1"/>
    <property type="molecule type" value="Genomic_DNA"/>
</dbReference>
<dbReference type="AlphaFoldDB" id="A0A0E9N2P9"/>
<dbReference type="RefSeq" id="WP_046370049.1">
    <property type="nucleotide sequence ID" value="NZ_BBWV01000003.1"/>
</dbReference>
<dbReference type="SUPFAM" id="SSF48452">
    <property type="entry name" value="TPR-like"/>
    <property type="match status" value="1"/>
</dbReference>
<evidence type="ECO:0000256" key="4">
    <source>
        <dbReference type="ARBA" id="ARBA00023136"/>
    </source>
</evidence>
<keyword evidence="4" id="KW-0472">Membrane</keyword>
<proteinExistence type="inferred from homology"/>
<dbReference type="InterPro" id="IPR033985">
    <property type="entry name" value="SusD-like_N"/>
</dbReference>